<protein>
    <submittedName>
        <fullName evidence="1">Uncharacterized protein</fullName>
    </submittedName>
</protein>
<proteinExistence type="predicted"/>
<dbReference type="RefSeq" id="WP_047263387.1">
    <property type="nucleotide sequence ID" value="NZ_CP011542.1"/>
</dbReference>
<gene>
    <name evidence="1" type="ORF">CMUST_04785</name>
</gene>
<dbReference type="PATRIC" id="fig|571915.4.peg.1014"/>
<keyword evidence="2" id="KW-1185">Reference proteome</keyword>
<organism evidence="1 2">
    <name type="scientific">Corynebacterium mustelae</name>
    <dbReference type="NCBI Taxonomy" id="571915"/>
    <lineage>
        <taxon>Bacteria</taxon>
        <taxon>Bacillati</taxon>
        <taxon>Actinomycetota</taxon>
        <taxon>Actinomycetes</taxon>
        <taxon>Mycobacteriales</taxon>
        <taxon>Corynebacteriaceae</taxon>
        <taxon>Corynebacterium</taxon>
    </lineage>
</organism>
<accession>A0A0G3GXN8</accession>
<name>A0A0G3GXN8_9CORY</name>
<dbReference type="Proteomes" id="UP000035199">
    <property type="component" value="Chromosome"/>
</dbReference>
<dbReference type="OrthoDB" id="4411111at2"/>
<evidence type="ECO:0000313" key="1">
    <source>
        <dbReference type="EMBL" id="AKK05295.1"/>
    </source>
</evidence>
<evidence type="ECO:0000313" key="2">
    <source>
        <dbReference type="Proteomes" id="UP000035199"/>
    </source>
</evidence>
<dbReference type="AlphaFoldDB" id="A0A0G3GXN8"/>
<dbReference type="EMBL" id="CP011542">
    <property type="protein sequence ID" value="AKK05295.1"/>
    <property type="molecule type" value="Genomic_DNA"/>
</dbReference>
<dbReference type="STRING" id="571915.CMUST_04785"/>
<dbReference type="KEGG" id="cmv:CMUST_04785"/>
<reference evidence="2" key="2">
    <citation type="submission" date="2015-05" db="EMBL/GenBank/DDBJ databases">
        <title>Complete genome sequence of Corynebacterium mustelae DSM 45274, isolated from various tissues of a male ferret with lethal sepsis.</title>
        <authorList>
            <person name="Ruckert C."/>
            <person name="Albersmeier A."/>
            <person name="Winkler A."/>
            <person name="Tauch A."/>
        </authorList>
    </citation>
    <scope>NUCLEOTIDE SEQUENCE [LARGE SCALE GENOMIC DNA]</scope>
    <source>
        <strain evidence="2">DSM 45274</strain>
    </source>
</reference>
<sequence length="63" mass="7198">MPDRHPIFHDVERRAVAATIVEENGQRLLVLDLLHEDGSSSRILTLNDFDAHQLLSVCQQYVD</sequence>
<reference evidence="1 2" key="1">
    <citation type="journal article" date="2015" name="Genome Announc.">
        <title>Complete Genome Sequence of the Type Strain Corynebacterium mustelae DSM 45274, Isolated from Various Tissues of a Male Ferret with Lethal Sepsis.</title>
        <authorList>
            <person name="Ruckert C."/>
            <person name="Eimer J."/>
            <person name="Winkler A."/>
            <person name="Tauch A."/>
        </authorList>
    </citation>
    <scope>NUCLEOTIDE SEQUENCE [LARGE SCALE GENOMIC DNA]</scope>
    <source>
        <strain evidence="1 2">DSM 45274</strain>
    </source>
</reference>